<dbReference type="UniPathway" id="UPA00359">
    <property type="reaction ID" value="UER00477"/>
</dbReference>
<dbReference type="CDD" id="cd03351">
    <property type="entry name" value="LbH_UDP-GlcNAc_AT"/>
    <property type="match status" value="1"/>
</dbReference>
<dbReference type="RefSeq" id="WP_028311281.1">
    <property type="nucleotide sequence ID" value="NZ_AXWS01000008.1"/>
</dbReference>
<comment type="function">
    <text evidence="8">Involved in the biosynthesis of lipid A, a phosphorylated glycolipid that anchors the lipopolysaccharide to the outer membrane of the cell.</text>
</comment>
<evidence type="ECO:0000256" key="7">
    <source>
        <dbReference type="ARBA" id="ARBA00023315"/>
    </source>
</evidence>
<dbReference type="GO" id="GO:0009245">
    <property type="term" value="P:lipid A biosynthetic process"/>
    <property type="evidence" value="ECO:0007669"/>
    <property type="project" value="UniProtKB-UniRule"/>
</dbReference>
<comment type="subcellular location">
    <subcellularLocation>
        <location evidence="8">Cytoplasm</location>
    </subcellularLocation>
</comment>
<dbReference type="InterPro" id="IPR018357">
    <property type="entry name" value="Hexapep_transf_CS"/>
</dbReference>
<organism evidence="10 11">
    <name type="scientific">Derxia gummosa DSM 723</name>
    <dbReference type="NCBI Taxonomy" id="1121388"/>
    <lineage>
        <taxon>Bacteria</taxon>
        <taxon>Pseudomonadati</taxon>
        <taxon>Pseudomonadota</taxon>
        <taxon>Betaproteobacteria</taxon>
        <taxon>Burkholderiales</taxon>
        <taxon>Alcaligenaceae</taxon>
        <taxon>Derxia</taxon>
    </lineage>
</organism>
<dbReference type="NCBIfam" id="NF003657">
    <property type="entry name" value="PRK05289.1"/>
    <property type="match status" value="1"/>
</dbReference>
<evidence type="ECO:0000256" key="8">
    <source>
        <dbReference type="HAMAP-Rule" id="MF_00387"/>
    </source>
</evidence>
<dbReference type="InterPro" id="IPR011004">
    <property type="entry name" value="Trimer_LpxA-like_sf"/>
</dbReference>
<feature type="domain" description="UDP N-acetylglucosamine O-acyltransferase C-terminal" evidence="9">
    <location>
        <begin position="177"/>
        <end position="259"/>
    </location>
</feature>
<gene>
    <name evidence="8 11" type="primary">lpxA</name>
</gene>
<evidence type="ECO:0000256" key="4">
    <source>
        <dbReference type="ARBA" id="ARBA00022679"/>
    </source>
</evidence>
<dbReference type="GO" id="GO:0016020">
    <property type="term" value="C:membrane"/>
    <property type="evidence" value="ECO:0007669"/>
    <property type="project" value="GOC"/>
</dbReference>
<dbReference type="PIRSF" id="PIRSF000456">
    <property type="entry name" value="UDP-GlcNAc_acltr"/>
    <property type="match status" value="1"/>
</dbReference>
<dbReference type="Proteomes" id="UP000675920">
    <property type="component" value="Unplaced"/>
</dbReference>
<dbReference type="PANTHER" id="PTHR43480">
    <property type="entry name" value="ACYL-[ACYL-CARRIER-PROTEIN]--UDP-N-ACETYLGLUCOSAMINE O-ACYLTRANSFERASE"/>
    <property type="match status" value="1"/>
</dbReference>
<comment type="similarity">
    <text evidence="8">Belongs to the transferase hexapeptide repeat family. LpxA subfamily.</text>
</comment>
<dbReference type="EC" id="2.3.1.129" evidence="8"/>
<keyword evidence="10" id="KW-1185">Reference proteome</keyword>
<keyword evidence="2 8" id="KW-0444">Lipid biosynthesis</keyword>
<sequence length="261" mass="27851">MTSRIHPTAVIEPGAELGAEVDIGPYAVIGPNVKIGDRTRIAAHALITGHTTIGADNKIFSGCSIGEVPQDMKYRDEPTRLVIGDRNTIRECCTFNIGTVQQDGVTLFGSDNWVMAYVHVAHDVVVGDHCVLANAVTLAGHVTVGDHVTIGGLSGVHQFCRIGSQAMVGGMTKIVQDVAPFITVDGNPATVHGLNLLGLRRRGFSNEEIGHLKKAQGYVYRDGLTLDEAKLKLAELVAETGNVHVQTLLDFVSVQGRGLVR</sequence>
<name>A0A8B6X3C4_9BURK</name>
<evidence type="ECO:0000259" key="9">
    <source>
        <dbReference type="Pfam" id="PF13720"/>
    </source>
</evidence>
<reference evidence="11" key="2">
    <citation type="submission" date="2025-08" db="UniProtKB">
        <authorList>
            <consortium name="RefSeq"/>
        </authorList>
    </citation>
    <scope>IDENTIFICATION</scope>
</reference>
<keyword evidence="1 8" id="KW-0963">Cytoplasm</keyword>
<dbReference type="SUPFAM" id="SSF51161">
    <property type="entry name" value="Trimeric LpxA-like enzymes"/>
    <property type="match status" value="1"/>
</dbReference>
<evidence type="ECO:0000313" key="10">
    <source>
        <dbReference type="Proteomes" id="UP000675920"/>
    </source>
</evidence>
<dbReference type="PANTHER" id="PTHR43480:SF1">
    <property type="entry name" value="ACYL-[ACYL-CARRIER-PROTEIN]--UDP-N-ACETYLGLUCOSAMINE O-ACYLTRANSFERASE, MITOCHONDRIAL-RELATED"/>
    <property type="match status" value="1"/>
</dbReference>
<dbReference type="NCBIfam" id="TIGR01852">
    <property type="entry name" value="lipid_A_lpxA"/>
    <property type="match status" value="1"/>
</dbReference>
<evidence type="ECO:0000313" key="11">
    <source>
        <dbReference type="RefSeq" id="WP_028311281.1"/>
    </source>
</evidence>
<protein>
    <recommendedName>
        <fullName evidence="8">Acyl-[acyl-carrier-protein]--UDP-N-acetylglucosamine O-acyltransferase</fullName>
        <shortName evidence="8">UDP-N-acetylglucosamine acyltransferase</shortName>
        <ecNumber evidence="8">2.3.1.129</ecNumber>
    </recommendedName>
</protein>
<dbReference type="Pfam" id="PF13720">
    <property type="entry name" value="Acetyltransf_11"/>
    <property type="match status" value="1"/>
</dbReference>
<accession>A0A8B6X3C4</accession>
<keyword evidence="4 8" id="KW-0808">Transferase</keyword>
<dbReference type="OrthoDB" id="9807278at2"/>
<dbReference type="HAMAP" id="MF_00387">
    <property type="entry name" value="LpxA"/>
    <property type="match status" value="1"/>
</dbReference>
<dbReference type="Gene3D" id="2.160.10.10">
    <property type="entry name" value="Hexapeptide repeat proteins"/>
    <property type="match status" value="1"/>
</dbReference>
<dbReference type="Pfam" id="PF00132">
    <property type="entry name" value="Hexapep"/>
    <property type="match status" value="2"/>
</dbReference>
<evidence type="ECO:0000256" key="2">
    <source>
        <dbReference type="ARBA" id="ARBA00022516"/>
    </source>
</evidence>
<comment type="catalytic activity">
    <reaction evidence="8">
        <text>a (3R)-hydroxyacyl-[ACP] + UDP-N-acetyl-alpha-D-glucosamine = a UDP-3-O-[(3R)-3-hydroxyacyl]-N-acetyl-alpha-D-glucosamine + holo-[ACP]</text>
        <dbReference type="Rhea" id="RHEA:67812"/>
        <dbReference type="Rhea" id="RHEA-COMP:9685"/>
        <dbReference type="Rhea" id="RHEA-COMP:9945"/>
        <dbReference type="ChEBI" id="CHEBI:57705"/>
        <dbReference type="ChEBI" id="CHEBI:64479"/>
        <dbReference type="ChEBI" id="CHEBI:78827"/>
        <dbReference type="ChEBI" id="CHEBI:173225"/>
        <dbReference type="EC" id="2.3.1.129"/>
    </reaction>
</comment>
<dbReference type="Gene3D" id="1.20.1180.10">
    <property type="entry name" value="Udp N-acetylglucosamine O-acyltransferase, C-terminal domain"/>
    <property type="match status" value="1"/>
</dbReference>
<dbReference type="InterPro" id="IPR010137">
    <property type="entry name" value="Lipid_A_LpxA"/>
</dbReference>
<dbReference type="GO" id="GO:0005737">
    <property type="term" value="C:cytoplasm"/>
    <property type="evidence" value="ECO:0007669"/>
    <property type="project" value="UniProtKB-SubCell"/>
</dbReference>
<dbReference type="InterPro" id="IPR001451">
    <property type="entry name" value="Hexapep"/>
</dbReference>
<dbReference type="AlphaFoldDB" id="A0A8B6X3C4"/>
<keyword evidence="5 8" id="KW-0677">Repeat</keyword>
<reference evidence="11" key="1">
    <citation type="journal article" date="1997" name="Gene">
        <title>Isolation and characterization of the Neisseria meningitidis lpxD-fabZ-lpxA gene cluster involved in lipid A biosynthesis.</title>
        <authorList>
            <person name="Steeghs L."/>
            <person name="Jennings M.P."/>
            <person name="Poolman J.T."/>
            <person name="van der Ley P."/>
        </authorList>
    </citation>
    <scope>NUCLEOTIDE SEQUENCE</scope>
</reference>
<evidence type="ECO:0000256" key="5">
    <source>
        <dbReference type="ARBA" id="ARBA00022737"/>
    </source>
</evidence>
<keyword evidence="6 8" id="KW-0443">Lipid metabolism</keyword>
<dbReference type="InterPro" id="IPR037157">
    <property type="entry name" value="Acetyltransf_C_sf"/>
</dbReference>
<dbReference type="InterPro" id="IPR029098">
    <property type="entry name" value="Acetyltransf_C"/>
</dbReference>
<proteinExistence type="inferred from homology"/>
<keyword evidence="7 8" id="KW-0012">Acyltransferase</keyword>
<evidence type="ECO:0000256" key="6">
    <source>
        <dbReference type="ARBA" id="ARBA00023098"/>
    </source>
</evidence>
<dbReference type="PROSITE" id="PS00101">
    <property type="entry name" value="HEXAPEP_TRANSFERASES"/>
    <property type="match status" value="1"/>
</dbReference>
<comment type="subunit">
    <text evidence="8">Homotrimer.</text>
</comment>
<dbReference type="GO" id="GO:0008780">
    <property type="term" value="F:acyl-[acyl-carrier-protein]-UDP-N-acetylglucosamine O-acyltransferase activity"/>
    <property type="evidence" value="ECO:0007669"/>
    <property type="project" value="UniProtKB-UniRule"/>
</dbReference>
<evidence type="ECO:0000256" key="1">
    <source>
        <dbReference type="ARBA" id="ARBA00022490"/>
    </source>
</evidence>
<comment type="pathway">
    <text evidence="8">Glycolipid biosynthesis; lipid IV(A) biosynthesis; lipid IV(A) from (3R)-3-hydroxytetradecanoyl-[acyl-carrier-protein] and UDP-N-acetyl-alpha-D-glucosamine: step 1/6.</text>
</comment>
<evidence type="ECO:0000256" key="3">
    <source>
        <dbReference type="ARBA" id="ARBA00022556"/>
    </source>
</evidence>
<keyword evidence="3 8" id="KW-0441">Lipid A biosynthesis</keyword>